<dbReference type="Gene3D" id="3.40.50.150">
    <property type="entry name" value="Vaccinia Virus protein VP39"/>
    <property type="match status" value="1"/>
</dbReference>
<dbReference type="PANTHER" id="PTHR43591">
    <property type="entry name" value="METHYLTRANSFERASE"/>
    <property type="match status" value="1"/>
</dbReference>
<protein>
    <recommendedName>
        <fullName evidence="1">Methyltransferase domain-containing protein</fullName>
    </recommendedName>
</protein>
<feature type="domain" description="Methyltransferase" evidence="1">
    <location>
        <begin position="42"/>
        <end position="134"/>
    </location>
</feature>
<dbReference type="EMBL" id="PCXO01000003">
    <property type="protein sequence ID" value="PIR41642.1"/>
    <property type="molecule type" value="Genomic_DNA"/>
</dbReference>
<evidence type="ECO:0000259" key="1">
    <source>
        <dbReference type="Pfam" id="PF13649"/>
    </source>
</evidence>
<dbReference type="CDD" id="cd02440">
    <property type="entry name" value="AdoMet_MTases"/>
    <property type="match status" value="1"/>
</dbReference>
<dbReference type="Pfam" id="PF13649">
    <property type="entry name" value="Methyltransf_25"/>
    <property type="match status" value="1"/>
</dbReference>
<sequence>MQNNNFDIYNLPMAGKNYMKTGLYPAEQKIVDKYFKHDGAHILDIGCGTGRTTAYFSRFDNKIIAIDYSESMIRMARERFPELNFMVADARRMPFENADFDIAFFSFNGIDYIYPKRERLEAIVEIWRVLKPGGLFVYSSHNRFRLPIGRTRLKSYMKNLARGTLFSEYSMDFCEYGPLLTYWGSIWSEKIDLKKSGFKFLDFFGNKYSSSISISLLESYTYYVFRK</sequence>
<dbReference type="InterPro" id="IPR029063">
    <property type="entry name" value="SAM-dependent_MTases_sf"/>
</dbReference>
<dbReference type="AlphaFoldDB" id="A0A2H0R543"/>
<evidence type="ECO:0000313" key="2">
    <source>
        <dbReference type="EMBL" id="PIR41642.1"/>
    </source>
</evidence>
<dbReference type="GO" id="GO:0008168">
    <property type="term" value="F:methyltransferase activity"/>
    <property type="evidence" value="ECO:0007669"/>
    <property type="project" value="TreeGrafter"/>
</dbReference>
<dbReference type="PANTHER" id="PTHR43591:SF24">
    <property type="entry name" value="2-METHOXY-6-POLYPRENYL-1,4-BENZOQUINOL METHYLASE, MITOCHONDRIAL"/>
    <property type="match status" value="1"/>
</dbReference>
<proteinExistence type="predicted"/>
<dbReference type="SUPFAM" id="SSF53335">
    <property type="entry name" value="S-adenosyl-L-methionine-dependent methyltransferases"/>
    <property type="match status" value="1"/>
</dbReference>
<gene>
    <name evidence="2" type="ORF">COV31_00180</name>
</gene>
<comment type="caution">
    <text evidence="2">The sequence shown here is derived from an EMBL/GenBank/DDBJ whole genome shotgun (WGS) entry which is preliminary data.</text>
</comment>
<dbReference type="InterPro" id="IPR041698">
    <property type="entry name" value="Methyltransf_25"/>
</dbReference>
<reference evidence="2 3" key="1">
    <citation type="submission" date="2017-09" db="EMBL/GenBank/DDBJ databases">
        <title>Depth-based differentiation of microbial function through sediment-hosted aquifers and enrichment of novel symbionts in the deep terrestrial subsurface.</title>
        <authorList>
            <person name="Probst A.J."/>
            <person name="Ladd B."/>
            <person name="Jarett J.K."/>
            <person name="Geller-Mcgrath D.E."/>
            <person name="Sieber C.M."/>
            <person name="Emerson J.B."/>
            <person name="Anantharaman K."/>
            <person name="Thomas B.C."/>
            <person name="Malmstrom R."/>
            <person name="Stieglmeier M."/>
            <person name="Klingl A."/>
            <person name="Woyke T."/>
            <person name="Ryan C.M."/>
            <person name="Banfield J.F."/>
        </authorList>
    </citation>
    <scope>NUCLEOTIDE SEQUENCE [LARGE SCALE GENOMIC DNA]</scope>
    <source>
        <strain evidence="2">CG10_big_fil_rev_8_21_14_0_10_46_23</strain>
    </source>
</reference>
<name>A0A2H0R543_9BACT</name>
<organism evidence="2 3">
    <name type="scientific">Candidatus Yanofskybacteria bacterium CG10_big_fil_rev_8_21_14_0_10_46_23</name>
    <dbReference type="NCBI Taxonomy" id="1975098"/>
    <lineage>
        <taxon>Bacteria</taxon>
        <taxon>Candidatus Yanofskyibacteriota</taxon>
    </lineage>
</organism>
<accession>A0A2H0R543</accession>
<dbReference type="Proteomes" id="UP000230232">
    <property type="component" value="Unassembled WGS sequence"/>
</dbReference>
<evidence type="ECO:0000313" key="3">
    <source>
        <dbReference type="Proteomes" id="UP000230232"/>
    </source>
</evidence>